<dbReference type="InterPro" id="IPR032466">
    <property type="entry name" value="Metal_Hydrolase"/>
</dbReference>
<dbReference type="PANTHER" id="PTHR21240:SF28">
    <property type="entry name" value="ISO-OROTATE DECARBOXYLASE (EUROFUNG)"/>
    <property type="match status" value="1"/>
</dbReference>
<dbReference type="PANTHER" id="PTHR21240">
    <property type="entry name" value="2-AMINO-3-CARBOXYLMUCONATE-6-SEMIALDEHYDE DECARBOXYLASE"/>
    <property type="match status" value="1"/>
</dbReference>
<dbReference type="InterPro" id="IPR006680">
    <property type="entry name" value="Amidohydro-rel"/>
</dbReference>
<keyword evidence="4" id="KW-1185">Reference proteome</keyword>
<gene>
    <name evidence="3" type="ORF">AADG42_01575</name>
</gene>
<protein>
    <submittedName>
        <fullName evidence="3">Amidohydrolase family protein</fullName>
    </submittedName>
</protein>
<evidence type="ECO:0000256" key="1">
    <source>
        <dbReference type="ARBA" id="ARBA00023239"/>
    </source>
</evidence>
<proteinExistence type="predicted"/>
<evidence type="ECO:0000313" key="4">
    <source>
        <dbReference type="Proteomes" id="UP001442841"/>
    </source>
</evidence>
<feature type="domain" description="Amidohydrolase-related" evidence="2">
    <location>
        <begin position="9"/>
        <end position="330"/>
    </location>
</feature>
<name>A0ABZ3FMQ7_9ACTN</name>
<dbReference type="SUPFAM" id="SSF51556">
    <property type="entry name" value="Metallo-dependent hydrolases"/>
    <property type="match status" value="1"/>
</dbReference>
<dbReference type="EMBL" id="CP154795">
    <property type="protein sequence ID" value="XAN06049.1"/>
    <property type="molecule type" value="Genomic_DNA"/>
</dbReference>
<dbReference type="Gene3D" id="3.20.20.140">
    <property type="entry name" value="Metal-dependent hydrolases"/>
    <property type="match status" value="1"/>
</dbReference>
<dbReference type="Pfam" id="PF04909">
    <property type="entry name" value="Amidohydro_2"/>
    <property type="match status" value="1"/>
</dbReference>
<keyword evidence="1" id="KW-0456">Lyase</keyword>
<dbReference type="InterPro" id="IPR032465">
    <property type="entry name" value="ACMSD"/>
</dbReference>
<reference evidence="3 4" key="1">
    <citation type="submission" date="2024-04" db="EMBL/GenBank/DDBJ databases">
        <title>Isolation of an actinomycete strain from pig manure.</title>
        <authorList>
            <person name="Gong T."/>
            <person name="Yu Z."/>
            <person name="An M."/>
            <person name="Wei C."/>
            <person name="Yang W."/>
            <person name="Liu L."/>
        </authorList>
    </citation>
    <scope>NUCLEOTIDE SEQUENCE [LARGE SCALE GENOMIC DNA]</scope>
    <source>
        <strain evidence="3 4">ZF39</strain>
    </source>
</reference>
<sequence>MYKDRLVLDVHGHVSAPNAAYNVLMNMMGMNTPIPSPIPNRDAKRGATYEAFEESAAKHIAYIDERGIDVQVLGPRPYMQFGWIEPHLTPAWTRYVNDMIQQQVDMYPDRFVGACQLPMISWEKDTQHCVAELEHCVNERGFVAAYASPDASGRREQPGMDSEWWYPIYEACESLDVPIIVHGTNTLDPRFRGIRANYQLAFLTEQYLAGQFLALSDVFERFPKLRVIICHCGGALNRFAPTDPHISQRDLSENLFYDSCGYDLTFLEAAIKQRSVPQMVFGTEAPGSGNHVRPDTGRTCDDLIPVLDSFDFLTDEDRIAILHDNPLKVVPGFAKAGRMQQAQQN</sequence>
<organism evidence="3 4">
    <name type="scientific">Ammonicoccus fulvus</name>
    <dbReference type="NCBI Taxonomy" id="3138240"/>
    <lineage>
        <taxon>Bacteria</taxon>
        <taxon>Bacillati</taxon>
        <taxon>Actinomycetota</taxon>
        <taxon>Actinomycetes</taxon>
        <taxon>Propionibacteriales</taxon>
        <taxon>Propionibacteriaceae</taxon>
        <taxon>Ammonicoccus</taxon>
    </lineage>
</organism>
<dbReference type="RefSeq" id="WP_425307487.1">
    <property type="nucleotide sequence ID" value="NZ_CP154795.1"/>
</dbReference>
<evidence type="ECO:0000259" key="2">
    <source>
        <dbReference type="Pfam" id="PF04909"/>
    </source>
</evidence>
<evidence type="ECO:0000313" key="3">
    <source>
        <dbReference type="EMBL" id="XAN06049.1"/>
    </source>
</evidence>
<accession>A0ABZ3FMQ7</accession>
<dbReference type="Proteomes" id="UP001442841">
    <property type="component" value="Chromosome"/>
</dbReference>